<accession>A0A6C0B2T1</accession>
<dbReference type="EMBL" id="MN739058">
    <property type="protein sequence ID" value="QHS86517.1"/>
    <property type="molecule type" value="Genomic_DNA"/>
</dbReference>
<reference evidence="2" key="1">
    <citation type="journal article" date="2020" name="Nature">
        <title>Giant virus diversity and host interactions through global metagenomics.</title>
        <authorList>
            <person name="Schulz F."/>
            <person name="Roux S."/>
            <person name="Paez-Espino D."/>
            <person name="Jungbluth S."/>
            <person name="Walsh D.A."/>
            <person name="Denef V.J."/>
            <person name="McMahon K.D."/>
            <person name="Konstantinidis K.T."/>
            <person name="Eloe-Fadrosh E.A."/>
            <person name="Kyrpides N.C."/>
            <person name="Woyke T."/>
        </authorList>
    </citation>
    <scope>NUCLEOTIDE SEQUENCE</scope>
    <source>
        <strain evidence="2">GVMAG-M-3300009422-16</strain>
    </source>
</reference>
<evidence type="ECO:0000256" key="1">
    <source>
        <dbReference type="SAM" id="Phobius"/>
    </source>
</evidence>
<keyword evidence="1" id="KW-0472">Membrane</keyword>
<feature type="transmembrane region" description="Helical" evidence="1">
    <location>
        <begin position="20"/>
        <end position="40"/>
    </location>
</feature>
<feature type="transmembrane region" description="Helical" evidence="1">
    <location>
        <begin position="52"/>
        <end position="71"/>
    </location>
</feature>
<dbReference type="AlphaFoldDB" id="A0A6C0B2T1"/>
<keyword evidence="1" id="KW-1133">Transmembrane helix</keyword>
<name>A0A6C0B2T1_9ZZZZ</name>
<sequence>MFNIEKFYSTNTPEQKHWVQVYTAITIKIILSLISLSLAWDCNKNSGIIMQIIMSIIAFVFSEIYILYYAVYRVFMGNKCY</sequence>
<evidence type="ECO:0000313" key="2">
    <source>
        <dbReference type="EMBL" id="QHS86517.1"/>
    </source>
</evidence>
<proteinExistence type="predicted"/>
<keyword evidence="1" id="KW-0812">Transmembrane</keyword>
<organism evidence="2">
    <name type="scientific">viral metagenome</name>
    <dbReference type="NCBI Taxonomy" id="1070528"/>
    <lineage>
        <taxon>unclassified sequences</taxon>
        <taxon>metagenomes</taxon>
        <taxon>organismal metagenomes</taxon>
    </lineage>
</organism>
<protein>
    <submittedName>
        <fullName evidence="2">Uncharacterized protein</fullName>
    </submittedName>
</protein>